<keyword evidence="10" id="KW-0732">Signal</keyword>
<evidence type="ECO:0000256" key="4">
    <source>
        <dbReference type="ARBA" id="ARBA00022692"/>
    </source>
</evidence>
<comment type="subcellular location">
    <subcellularLocation>
        <location evidence="1 8">Cell outer membrane</location>
        <topology evidence="1 8">Multi-pass membrane protein</topology>
    </subcellularLocation>
</comment>
<comment type="similarity">
    <text evidence="8 9">Belongs to the TonB-dependent receptor family.</text>
</comment>
<evidence type="ECO:0000256" key="7">
    <source>
        <dbReference type="ARBA" id="ARBA00023237"/>
    </source>
</evidence>
<evidence type="ECO:0000256" key="6">
    <source>
        <dbReference type="ARBA" id="ARBA00023136"/>
    </source>
</evidence>
<dbReference type="Proteomes" id="UP000094313">
    <property type="component" value="Chromosome"/>
</dbReference>
<keyword evidence="4 8" id="KW-0812">Transmembrane</keyword>
<keyword evidence="2 8" id="KW-0813">Transport</keyword>
<feature type="chain" id="PRO_5009098502" evidence="10">
    <location>
        <begin position="22"/>
        <end position="1010"/>
    </location>
</feature>
<dbReference type="NCBIfam" id="TIGR04057">
    <property type="entry name" value="SusC_RagA_signa"/>
    <property type="match status" value="1"/>
</dbReference>
<dbReference type="InterPro" id="IPR012910">
    <property type="entry name" value="Plug_dom"/>
</dbReference>
<dbReference type="AlphaFoldDB" id="A0A1D7QFL1"/>
<evidence type="ECO:0000259" key="12">
    <source>
        <dbReference type="Pfam" id="PF07715"/>
    </source>
</evidence>
<keyword evidence="5 9" id="KW-0798">TonB box</keyword>
<evidence type="ECO:0000256" key="1">
    <source>
        <dbReference type="ARBA" id="ARBA00004571"/>
    </source>
</evidence>
<evidence type="ECO:0000259" key="11">
    <source>
        <dbReference type="Pfam" id="PF00593"/>
    </source>
</evidence>
<dbReference type="InterPro" id="IPR000531">
    <property type="entry name" value="Beta-barrel_TonB"/>
</dbReference>
<organism evidence="13 14">
    <name type="scientific">Pedobacter steynii</name>
    <dbReference type="NCBI Taxonomy" id="430522"/>
    <lineage>
        <taxon>Bacteria</taxon>
        <taxon>Pseudomonadati</taxon>
        <taxon>Bacteroidota</taxon>
        <taxon>Sphingobacteriia</taxon>
        <taxon>Sphingobacteriales</taxon>
        <taxon>Sphingobacteriaceae</taxon>
        <taxon>Pedobacter</taxon>
    </lineage>
</organism>
<dbReference type="InterPro" id="IPR036942">
    <property type="entry name" value="Beta-barrel_TonB_sf"/>
</dbReference>
<keyword evidence="3 8" id="KW-1134">Transmembrane beta strand</keyword>
<dbReference type="KEGG" id="psty:BFS30_09395"/>
<evidence type="ECO:0000256" key="9">
    <source>
        <dbReference type="RuleBase" id="RU003357"/>
    </source>
</evidence>
<keyword evidence="6 8" id="KW-0472">Membrane</keyword>
<dbReference type="InterPro" id="IPR008969">
    <property type="entry name" value="CarboxyPept-like_regulatory"/>
</dbReference>
<dbReference type="InterPro" id="IPR023997">
    <property type="entry name" value="TonB-dep_OMP_SusC/RagA_CS"/>
</dbReference>
<feature type="domain" description="TonB-dependent receptor plug" evidence="12">
    <location>
        <begin position="115"/>
        <end position="223"/>
    </location>
</feature>
<dbReference type="GO" id="GO:0009279">
    <property type="term" value="C:cell outer membrane"/>
    <property type="evidence" value="ECO:0007669"/>
    <property type="project" value="UniProtKB-SubCell"/>
</dbReference>
<evidence type="ECO:0000256" key="5">
    <source>
        <dbReference type="ARBA" id="ARBA00023077"/>
    </source>
</evidence>
<dbReference type="Pfam" id="PF00593">
    <property type="entry name" value="TonB_dep_Rec_b-barrel"/>
    <property type="match status" value="1"/>
</dbReference>
<dbReference type="InterPro" id="IPR023996">
    <property type="entry name" value="TonB-dep_OMP_SusC/RagA"/>
</dbReference>
<proteinExistence type="inferred from homology"/>
<dbReference type="InterPro" id="IPR039426">
    <property type="entry name" value="TonB-dep_rcpt-like"/>
</dbReference>
<feature type="signal peptide" evidence="10">
    <location>
        <begin position="1"/>
        <end position="21"/>
    </location>
</feature>
<evidence type="ECO:0000256" key="10">
    <source>
        <dbReference type="SAM" id="SignalP"/>
    </source>
</evidence>
<reference evidence="13 14" key="1">
    <citation type="submission" date="2016-08" db="EMBL/GenBank/DDBJ databases">
        <authorList>
            <person name="Seilhamer J.J."/>
        </authorList>
    </citation>
    <scope>NUCLEOTIDE SEQUENCE [LARGE SCALE GENOMIC DNA]</scope>
    <source>
        <strain evidence="13 14">DX4</strain>
    </source>
</reference>
<dbReference type="OrthoDB" id="9768177at2"/>
<dbReference type="SUPFAM" id="SSF49464">
    <property type="entry name" value="Carboxypeptidase regulatory domain-like"/>
    <property type="match status" value="1"/>
</dbReference>
<dbReference type="SUPFAM" id="SSF56935">
    <property type="entry name" value="Porins"/>
    <property type="match status" value="1"/>
</dbReference>
<dbReference type="Pfam" id="PF13715">
    <property type="entry name" value="CarbopepD_reg_2"/>
    <property type="match status" value="1"/>
</dbReference>
<dbReference type="Gene3D" id="2.60.40.1120">
    <property type="entry name" value="Carboxypeptidase-like, regulatory domain"/>
    <property type="match status" value="1"/>
</dbReference>
<keyword evidence="14" id="KW-1185">Reference proteome</keyword>
<dbReference type="Gene3D" id="2.40.170.20">
    <property type="entry name" value="TonB-dependent receptor, beta-barrel domain"/>
    <property type="match status" value="1"/>
</dbReference>
<evidence type="ECO:0000313" key="13">
    <source>
        <dbReference type="EMBL" id="AOM77359.1"/>
    </source>
</evidence>
<gene>
    <name evidence="13" type="ORF">BFS30_09395</name>
</gene>
<evidence type="ECO:0000313" key="14">
    <source>
        <dbReference type="Proteomes" id="UP000094313"/>
    </source>
</evidence>
<keyword evidence="7 8" id="KW-0998">Cell outer membrane</keyword>
<dbReference type="Pfam" id="PF07715">
    <property type="entry name" value="Plug"/>
    <property type="match status" value="1"/>
</dbReference>
<evidence type="ECO:0000256" key="8">
    <source>
        <dbReference type="PROSITE-ProRule" id="PRU01360"/>
    </source>
</evidence>
<evidence type="ECO:0000256" key="3">
    <source>
        <dbReference type="ARBA" id="ARBA00022452"/>
    </source>
</evidence>
<feature type="domain" description="TonB-dependent receptor-like beta-barrel" evidence="11">
    <location>
        <begin position="424"/>
        <end position="804"/>
    </location>
</feature>
<sequence length="1010" mass="111718">MKIRYFLMLLTMCLCSQNLSAQNNTTVTGTVTDNKGETLIGVGVLLKGTKTGTSTNNQGQYSLSIPGNNPILVISYLGFLSQEIPVNNRTKIDVSLQPDAKNLDEVVVTGYQTEKKKDLTGAVSVVDMKDVANIPSGNVISTLQGRVPGLNVTNSGQPGGVGTGVGIRGITTINNSSPLYVVDGVQTRSNIATLLNPNDVESIQILKDAASASIYGTQAANGVIIITTKKAKRNETHIDFDAQLTTQSFHTGIKMLSAQQWGDAYWQANINDGRVPNHDLYGSGATAVIPEFIDAAQRIRSANTNWANEVYGNSLLQNYNLSIAKGSENGSTSFSVNYFDQDGLVKYTNFNRLNMRLNSDYGFLNNRIRVGENMNISRWTEKLKPGGIEELAIAQHPIIPVYDILGGYAGPTQGIGDKPNPVRLLDQQKQNRLEQWRIFGNLYLEAEPVKNLVFRSNFSLNFRNGFSSNFEPKWAEGDRKVDKNNLVTVNDYDRDWIWTNTANYSLNVGKHTLTALAGVESKESYFENISGRRENYIIEAPDYRYLDAGDGAQTNGGTASRNATDSYFAKVNYTFNDRYLLMGTVRRDASSRFGKNNNAGIFPAASAGWRISQEDFMKKVDWISDLKIRASWGQNGNDLLDNEATYTKYSTNLVSGGYDIGGINQGVIPRGILKDRTGSPNVKWEVTTQTNFGLDVAMLKNRLNLTLDYYIKDTKDMLIDRPYIALIGEGGYMAYNGASLNNKGFEAIVNWQDKVGSDFTYDLTFSASAYKNKVTSVPDDIFYTYGGGNGIDRTIVGQPLGSWLGLQTDGLYKTDADLNNGINQQGKGLGRIRYVDTNGDKIINDRDRVWLGSDQPKFIGGLNVALTYKAFDFSFFVNGMVRKAYNNSKFYTDFFQLWTGNHGTRLLDAWNPNTNPDSNIPGLTALNLGNEGQTSDYFVENGNYLKLKNIQLGYTLPAEIASRFKLKTVRFYVQGQDLFTITNYTGADPEGLGYPYPLPRTFTFGARVGF</sequence>
<protein>
    <submittedName>
        <fullName evidence="13">SusC/RagA family TonB-linked outer membrane protein</fullName>
    </submittedName>
</protein>
<name>A0A1D7QFL1_9SPHI</name>
<dbReference type="RefSeq" id="WP_069379049.1">
    <property type="nucleotide sequence ID" value="NZ_CP017141.1"/>
</dbReference>
<evidence type="ECO:0000256" key="2">
    <source>
        <dbReference type="ARBA" id="ARBA00022448"/>
    </source>
</evidence>
<dbReference type="EMBL" id="CP017141">
    <property type="protein sequence ID" value="AOM77359.1"/>
    <property type="molecule type" value="Genomic_DNA"/>
</dbReference>
<dbReference type="PROSITE" id="PS52016">
    <property type="entry name" value="TONB_DEPENDENT_REC_3"/>
    <property type="match status" value="1"/>
</dbReference>
<accession>A0A1D7QFL1</accession>
<dbReference type="Gene3D" id="2.170.130.10">
    <property type="entry name" value="TonB-dependent receptor, plug domain"/>
    <property type="match status" value="1"/>
</dbReference>
<dbReference type="InterPro" id="IPR037066">
    <property type="entry name" value="Plug_dom_sf"/>
</dbReference>
<dbReference type="NCBIfam" id="TIGR04056">
    <property type="entry name" value="OMP_RagA_SusC"/>
    <property type="match status" value="1"/>
</dbReference>